<dbReference type="GO" id="GO:0019005">
    <property type="term" value="C:SCF ubiquitin ligase complex"/>
    <property type="evidence" value="ECO:0007669"/>
    <property type="project" value="TreeGrafter"/>
</dbReference>
<dbReference type="InterPro" id="IPR036047">
    <property type="entry name" value="F-box-like_dom_sf"/>
</dbReference>
<feature type="domain" description="F-box" evidence="2">
    <location>
        <begin position="72"/>
        <end position="126"/>
    </location>
</feature>
<dbReference type="OrthoDB" id="3248197at2759"/>
<dbReference type="AlphaFoldDB" id="A0A0D2MAS3"/>
<dbReference type="Gene3D" id="3.80.10.10">
    <property type="entry name" value="Ribonuclease Inhibitor"/>
    <property type="match status" value="1"/>
</dbReference>
<name>A0A0D2MAS3_HYPSF</name>
<dbReference type="Gene3D" id="1.20.1280.50">
    <property type="match status" value="1"/>
</dbReference>
<dbReference type="PANTHER" id="PTHR16134">
    <property type="entry name" value="F-BOX/TPR REPEAT PROTEIN POF3"/>
    <property type="match status" value="1"/>
</dbReference>
<evidence type="ECO:0000259" key="2">
    <source>
        <dbReference type="Pfam" id="PF12937"/>
    </source>
</evidence>
<gene>
    <name evidence="3" type="ORF">HYPSUDRAFT_167026</name>
</gene>
<dbReference type="InterPro" id="IPR032675">
    <property type="entry name" value="LRR_dom_sf"/>
</dbReference>
<dbReference type="SUPFAM" id="SSF52047">
    <property type="entry name" value="RNI-like"/>
    <property type="match status" value="1"/>
</dbReference>
<accession>A0A0D2MAS3</accession>
<evidence type="ECO:0000313" key="3">
    <source>
        <dbReference type="EMBL" id="KJA20478.1"/>
    </source>
</evidence>
<dbReference type="InterPro" id="IPR001810">
    <property type="entry name" value="F-box_dom"/>
</dbReference>
<evidence type="ECO:0000313" key="4">
    <source>
        <dbReference type="Proteomes" id="UP000054270"/>
    </source>
</evidence>
<dbReference type="STRING" id="945553.A0A0D2MAS3"/>
<dbReference type="SUPFAM" id="SSF81383">
    <property type="entry name" value="F-box domain"/>
    <property type="match status" value="1"/>
</dbReference>
<reference evidence="4" key="1">
    <citation type="submission" date="2014-04" db="EMBL/GenBank/DDBJ databases">
        <title>Evolutionary Origins and Diversification of the Mycorrhizal Mutualists.</title>
        <authorList>
            <consortium name="DOE Joint Genome Institute"/>
            <consortium name="Mycorrhizal Genomics Consortium"/>
            <person name="Kohler A."/>
            <person name="Kuo A."/>
            <person name="Nagy L.G."/>
            <person name="Floudas D."/>
            <person name="Copeland A."/>
            <person name="Barry K.W."/>
            <person name="Cichocki N."/>
            <person name="Veneault-Fourrey C."/>
            <person name="LaButti K."/>
            <person name="Lindquist E.A."/>
            <person name="Lipzen A."/>
            <person name="Lundell T."/>
            <person name="Morin E."/>
            <person name="Murat C."/>
            <person name="Riley R."/>
            <person name="Ohm R."/>
            <person name="Sun H."/>
            <person name="Tunlid A."/>
            <person name="Henrissat B."/>
            <person name="Grigoriev I.V."/>
            <person name="Hibbett D.S."/>
            <person name="Martin F."/>
        </authorList>
    </citation>
    <scope>NUCLEOTIDE SEQUENCE [LARGE SCALE GENOMIC DNA]</scope>
    <source>
        <strain evidence="4">FD-334 SS-4</strain>
    </source>
</reference>
<dbReference type="Pfam" id="PF12937">
    <property type="entry name" value="F-box-like"/>
    <property type="match status" value="1"/>
</dbReference>
<dbReference type="PANTHER" id="PTHR16134:SF148">
    <property type="entry name" value="S-PHASE KINASE-ASSOCIATED PROTEIN 2, ISOFORM A"/>
    <property type="match status" value="1"/>
</dbReference>
<proteinExistence type="predicted"/>
<organism evidence="3 4">
    <name type="scientific">Hypholoma sublateritium (strain FD-334 SS-4)</name>
    <dbReference type="NCBI Taxonomy" id="945553"/>
    <lineage>
        <taxon>Eukaryota</taxon>
        <taxon>Fungi</taxon>
        <taxon>Dikarya</taxon>
        <taxon>Basidiomycota</taxon>
        <taxon>Agaricomycotina</taxon>
        <taxon>Agaricomycetes</taxon>
        <taxon>Agaricomycetidae</taxon>
        <taxon>Agaricales</taxon>
        <taxon>Agaricineae</taxon>
        <taxon>Strophariaceae</taxon>
        <taxon>Hypholoma</taxon>
    </lineage>
</organism>
<evidence type="ECO:0000256" key="1">
    <source>
        <dbReference type="SAM" id="Coils"/>
    </source>
</evidence>
<dbReference type="Proteomes" id="UP000054270">
    <property type="component" value="Unassembled WGS sequence"/>
</dbReference>
<dbReference type="GO" id="GO:0031146">
    <property type="term" value="P:SCF-dependent proteasomal ubiquitin-dependent protein catabolic process"/>
    <property type="evidence" value="ECO:0007669"/>
    <property type="project" value="TreeGrafter"/>
</dbReference>
<dbReference type="EMBL" id="KN817567">
    <property type="protein sequence ID" value="KJA20478.1"/>
    <property type="molecule type" value="Genomic_DNA"/>
</dbReference>
<keyword evidence="1" id="KW-0175">Coiled coil</keyword>
<feature type="coiled-coil region" evidence="1">
    <location>
        <begin position="33"/>
        <end position="60"/>
    </location>
</feature>
<dbReference type="OMA" id="TERMCLF"/>
<keyword evidence="4" id="KW-1185">Reference proteome</keyword>
<sequence length="559" mass="63479">MDRFSALLKTNRAPTSAEMKELTSRYQAPMAKLQQLDDKLLQLKFQIDELNQERELLRGSIDQHCNLLSPFRCLPDDVLHEIFQWCLPTAHESLLDISELPLLLGYVCRRWRTIAYQTPALWASLHVAIPVPGGVRRRYSSSPESDKQFQLDVAVHQDAIKKWISRSRQLPLSISLSRGNSHPISLSYLDLVLSFSARLHHLEVDLFPTTVSQKLASLPASAFPNLRTLVVKFDRSRLQHKVPWKSSGLLNAPYLSGLRLFSFPLQIGAVNINWTRLTRLDLVSNRWQRTDFDDARKIFTSCPRLTHCSLTIHESRNIGDFEYAPLSLLHLHTLMIVDNSTGFGGLFKGADIPALRHLTYHNTRRPAFDRPSALLGILSQTHMRLERLTTDVQFITYPDLLGCLELLPHLTYLSNIRSPGSLSAEQAAHMNLCPMAPKVMSVVLEILTPCAGHPLYLPALQHLHVNLDFLRMEVSDQILLDFIERRMEFGPPVAPLAEVRLISEHAMQIDISIPLSRYIADGLKLHLEYGTNLSTGNFSGSTSPMHYFFPMHGIERFTV</sequence>
<protein>
    <recommendedName>
        <fullName evidence="2">F-box domain-containing protein</fullName>
    </recommendedName>
</protein>